<name>Q9FZR4_9CAUD</name>
<dbReference type="GeneID" id="1263034"/>
<sequence>MILFKRCFDCLFNDSFVKIEKTLICDDQEKYTFTLFNRMYVINMSVSDYLKHFNFIDKVRIDLIKNHFKYEIEPYSYENCKR</sequence>
<organism evidence="1 2">
    <name type="scientific">Mycoplasma phage P1</name>
    <dbReference type="NCBI Taxonomy" id="2905920"/>
    <lineage>
        <taxon>Viruses</taxon>
        <taxon>Duplodnaviria</taxon>
        <taxon>Heunggongvirae</taxon>
        <taxon>Uroviricota</taxon>
        <taxon>Caudoviricetes</taxon>
        <taxon>Delislevirus</taxon>
        <taxon>Delislevirus P1</taxon>
    </lineage>
</organism>
<dbReference type="Proteomes" id="UP000000850">
    <property type="component" value="Genome"/>
</dbReference>
<dbReference type="EMBL" id="AF246223">
    <property type="protein sequence ID" value="AAG01280.1"/>
    <property type="molecule type" value="Genomic_DNA"/>
</dbReference>
<proteinExistence type="predicted"/>
<reference evidence="1 2" key="2">
    <citation type="journal article" date="2001" name="Plasmid">
        <title>Complete nucleotide sequence of the mycoplasma virus P1 genome.</title>
        <authorList>
            <person name="Tu A.H."/>
            <person name="Voelker L.L."/>
            <person name="Shen X."/>
            <person name="Dybvig K."/>
        </authorList>
    </citation>
    <scope>NUCLEOTIDE SEQUENCE</scope>
</reference>
<gene>
    <name evidence="1" type="primary">orf5</name>
</gene>
<protein>
    <submittedName>
        <fullName evidence="1">P10.2</fullName>
    </submittedName>
</protein>
<reference evidence="1 2" key="1">
    <citation type="journal article" date="1995" name="Plasmid">
        <title>Mycoplasma virus P1 has a linear, double-stranded DNA genome with inverted terminal repeats.</title>
        <authorList>
            <person name="Zou N."/>
            <person name="Park K."/>
            <person name="Dybvig K."/>
        </authorList>
    </citation>
    <scope>NUCLEOTIDE SEQUENCE [LARGE SCALE GENOMIC DNA]</scope>
</reference>
<keyword evidence="2" id="KW-1185">Reference proteome</keyword>
<evidence type="ECO:0000313" key="1">
    <source>
        <dbReference type="EMBL" id="AAG01280.1"/>
    </source>
</evidence>
<dbReference type="KEGG" id="vg:1263034"/>
<accession>Q9FZR4</accession>
<dbReference type="RefSeq" id="NP_064640.1">
    <property type="nucleotide sequence ID" value="NC_002515.1"/>
</dbReference>
<evidence type="ECO:0000313" key="2">
    <source>
        <dbReference type="Proteomes" id="UP000000850"/>
    </source>
</evidence>